<dbReference type="RefSeq" id="XP_047839834.1">
    <property type="nucleotide sequence ID" value="XM_047983862.1"/>
</dbReference>
<feature type="compositionally biased region" description="Low complexity" evidence="1">
    <location>
        <begin position="49"/>
        <end position="59"/>
    </location>
</feature>
<evidence type="ECO:0000313" key="3">
    <source>
        <dbReference type="Proteomes" id="UP000829364"/>
    </source>
</evidence>
<organism evidence="2 3">
    <name type="scientific">Purpureocillium takamizusanense</name>
    <dbReference type="NCBI Taxonomy" id="2060973"/>
    <lineage>
        <taxon>Eukaryota</taxon>
        <taxon>Fungi</taxon>
        <taxon>Dikarya</taxon>
        <taxon>Ascomycota</taxon>
        <taxon>Pezizomycotina</taxon>
        <taxon>Sordariomycetes</taxon>
        <taxon>Hypocreomycetidae</taxon>
        <taxon>Hypocreales</taxon>
        <taxon>Ophiocordycipitaceae</taxon>
        <taxon>Purpureocillium</taxon>
    </lineage>
</organism>
<proteinExistence type="predicted"/>
<evidence type="ECO:0000256" key="1">
    <source>
        <dbReference type="SAM" id="MobiDB-lite"/>
    </source>
</evidence>
<protein>
    <submittedName>
        <fullName evidence="2">Uncharacterized protein</fullName>
    </submittedName>
</protein>
<keyword evidence="3" id="KW-1185">Reference proteome</keyword>
<dbReference type="KEGG" id="ptkz:JDV02_002790"/>
<dbReference type="GeneID" id="72064750"/>
<dbReference type="EMBL" id="CP086355">
    <property type="protein sequence ID" value="UNI16353.1"/>
    <property type="molecule type" value="Genomic_DNA"/>
</dbReference>
<reference evidence="2" key="1">
    <citation type="submission" date="2021-11" db="EMBL/GenBank/DDBJ databases">
        <title>Purpureocillium_takamizusanense_genome.</title>
        <authorList>
            <person name="Nguyen N.-H."/>
        </authorList>
    </citation>
    <scope>NUCLEOTIDE SEQUENCE</scope>
    <source>
        <strain evidence="2">PT3</strain>
    </source>
</reference>
<gene>
    <name evidence="2" type="ORF">JDV02_002790</name>
</gene>
<dbReference type="AlphaFoldDB" id="A0A9Q8V844"/>
<feature type="region of interest" description="Disordered" evidence="1">
    <location>
        <begin position="43"/>
        <end position="70"/>
    </location>
</feature>
<name>A0A9Q8V844_9HYPO</name>
<dbReference type="OrthoDB" id="5151401at2759"/>
<sequence>MTSMQDIASKLAYIKGQLTAGGTNAQMKEWYTEYKTLNKELEEAKAAKSKASQPSQTSTKPEEGAGPKSA</sequence>
<feature type="compositionally biased region" description="Basic and acidic residues" evidence="1">
    <location>
        <begin position="60"/>
        <end position="70"/>
    </location>
</feature>
<evidence type="ECO:0000313" key="2">
    <source>
        <dbReference type="EMBL" id="UNI16353.1"/>
    </source>
</evidence>
<dbReference type="Proteomes" id="UP000829364">
    <property type="component" value="Chromosome 2"/>
</dbReference>
<accession>A0A9Q8V844</accession>